<keyword evidence="1" id="KW-0732">Signal</keyword>
<evidence type="ECO:0000313" key="2">
    <source>
        <dbReference type="EMBL" id="CAD8310193.1"/>
    </source>
</evidence>
<feature type="chain" id="PRO_5031530349" evidence="1">
    <location>
        <begin position="23"/>
        <end position="172"/>
    </location>
</feature>
<reference evidence="2" key="1">
    <citation type="submission" date="2021-01" db="EMBL/GenBank/DDBJ databases">
        <authorList>
            <person name="Corre E."/>
            <person name="Pelletier E."/>
            <person name="Niang G."/>
            <person name="Scheremetjew M."/>
            <person name="Finn R."/>
            <person name="Kale V."/>
            <person name="Holt S."/>
            <person name="Cochrane G."/>
            <person name="Meng A."/>
            <person name="Brown T."/>
            <person name="Cohen L."/>
        </authorList>
    </citation>
    <scope>NUCLEOTIDE SEQUENCE</scope>
    <source>
        <strain evidence="2">CCMP147</strain>
    </source>
</reference>
<organism evidence="2">
    <name type="scientific">Pseudictyota dubia</name>
    <dbReference type="NCBI Taxonomy" id="2749911"/>
    <lineage>
        <taxon>Eukaryota</taxon>
        <taxon>Sar</taxon>
        <taxon>Stramenopiles</taxon>
        <taxon>Ochrophyta</taxon>
        <taxon>Bacillariophyta</taxon>
        <taxon>Mediophyceae</taxon>
        <taxon>Biddulphiophycidae</taxon>
        <taxon>Eupodiscales</taxon>
        <taxon>Odontellaceae</taxon>
        <taxon>Pseudictyota</taxon>
    </lineage>
</organism>
<dbReference type="AlphaFoldDB" id="A0A7R9W172"/>
<accession>A0A7R9W172</accession>
<proteinExistence type="predicted"/>
<feature type="signal peptide" evidence="1">
    <location>
        <begin position="1"/>
        <end position="22"/>
    </location>
</feature>
<name>A0A7R9W172_9STRA</name>
<gene>
    <name evidence="2" type="ORF">TDUB1175_LOCUS9688</name>
</gene>
<sequence length="172" mass="18736">MTTLRRVLALVVAALSANSAAAFSTGFAPGAASRTFRCAAVSAPRPRRGTAMEMRAVGKRGKSAVPPRLRHDYSHRVQERDLKSDSFAPHLTGDDGVPAINLFVRGHRTHSWLPCGSFLCDGEIVSLVDDYRDTDSPNAKDEIDEVVARSLSGVSHKEKPNFFVRVQGDLYV</sequence>
<protein>
    <submittedName>
        <fullName evidence="2">Uncharacterized protein</fullName>
    </submittedName>
</protein>
<dbReference type="EMBL" id="HBED01019401">
    <property type="protein sequence ID" value="CAD8310193.1"/>
    <property type="molecule type" value="Transcribed_RNA"/>
</dbReference>
<evidence type="ECO:0000256" key="1">
    <source>
        <dbReference type="SAM" id="SignalP"/>
    </source>
</evidence>